<dbReference type="PANTHER" id="PTHR42940:SF8">
    <property type="entry name" value="VACUOLAR PROTEIN SORTING-ASSOCIATED PROTEIN 11"/>
    <property type="match status" value="1"/>
</dbReference>
<dbReference type="Proteomes" id="UP000004088">
    <property type="component" value="Unassembled WGS sequence"/>
</dbReference>
<reference evidence="10 11" key="1">
    <citation type="submission" date="2011-01" db="EMBL/GenBank/DDBJ databases">
        <authorList>
            <person name="Muzny D."/>
            <person name="Qin X."/>
            <person name="Deng J."/>
            <person name="Jiang H."/>
            <person name="Liu Y."/>
            <person name="Qu J."/>
            <person name="Song X.-Z."/>
            <person name="Zhang L."/>
            <person name="Thornton R."/>
            <person name="Coyle M."/>
            <person name="Francisco L."/>
            <person name="Jackson L."/>
            <person name="Javaid M."/>
            <person name="Korchina V."/>
            <person name="Kovar C."/>
            <person name="Mata R."/>
            <person name="Mathew T."/>
            <person name="Ngo R."/>
            <person name="Nguyen L."/>
            <person name="Nguyen N."/>
            <person name="Okwuonu G."/>
            <person name="Ongeri F."/>
            <person name="Pham C."/>
            <person name="Simmons D."/>
            <person name="Wilczek-Boney K."/>
            <person name="Hale W."/>
            <person name="Jakkamsetti A."/>
            <person name="Pham P."/>
            <person name="Ruth R."/>
            <person name="San Lucas F."/>
            <person name="Warren J."/>
            <person name="Zhang J."/>
            <person name="Zhao Z."/>
            <person name="Zhou C."/>
            <person name="Zhu D."/>
            <person name="Lee S."/>
            <person name="Bess C."/>
            <person name="Blankenburg K."/>
            <person name="Forbes L."/>
            <person name="Fu Q."/>
            <person name="Gubbala S."/>
            <person name="Hirani K."/>
            <person name="Jayaseelan J.C."/>
            <person name="Lara F."/>
            <person name="Munidasa M."/>
            <person name="Palculict T."/>
            <person name="Patil S."/>
            <person name="Pu L.-L."/>
            <person name="Saada N."/>
            <person name="Tang L."/>
            <person name="Weissenberger G."/>
            <person name="Zhu Y."/>
            <person name="Hemphill L."/>
            <person name="Shang Y."/>
            <person name="Youmans B."/>
            <person name="Ayvaz T."/>
            <person name="Ross M."/>
            <person name="Santibanez J."/>
            <person name="Aqrawi P."/>
            <person name="Gross S."/>
            <person name="Joshi V."/>
            <person name="Fowler G."/>
            <person name="Nazareth L."/>
            <person name="Reid J."/>
            <person name="Worley K."/>
            <person name="Petrosino J."/>
            <person name="Highlander S."/>
            <person name="Gibbs R."/>
        </authorList>
    </citation>
    <scope>NUCLEOTIDE SEQUENCE [LARGE SCALE GENOMIC DNA]</scope>
    <source>
        <strain evidence="10 11">ATCC 33394</strain>
    </source>
</reference>
<evidence type="ECO:0000256" key="4">
    <source>
        <dbReference type="ARBA" id="ARBA00022723"/>
    </source>
</evidence>
<dbReference type="Pfam" id="PF08240">
    <property type="entry name" value="ADH_N"/>
    <property type="match status" value="1"/>
</dbReference>
<dbReference type="InterPro" id="IPR013149">
    <property type="entry name" value="ADH-like_C"/>
</dbReference>
<comment type="cofactor">
    <cofactor evidence="1 8">
        <name>Zn(2+)</name>
        <dbReference type="ChEBI" id="CHEBI:29105"/>
    </cofactor>
</comment>
<keyword evidence="5 8" id="KW-0862">Zinc</keyword>
<dbReference type="InterPro" id="IPR011032">
    <property type="entry name" value="GroES-like_sf"/>
</dbReference>
<dbReference type="PANTHER" id="PTHR42940">
    <property type="entry name" value="ALCOHOL DEHYDROGENASE 1-RELATED"/>
    <property type="match status" value="1"/>
</dbReference>
<dbReference type="GO" id="GO:0004022">
    <property type="term" value="F:alcohol dehydrogenase (NAD+) activity"/>
    <property type="evidence" value="ECO:0007669"/>
    <property type="project" value="UniProtKB-EC"/>
</dbReference>
<dbReference type="EC" id="1.1.1.1" evidence="3"/>
<dbReference type="Gene3D" id="3.40.50.720">
    <property type="entry name" value="NAD(P)-binding Rossmann-like Domain"/>
    <property type="match status" value="1"/>
</dbReference>
<dbReference type="NCBIfam" id="NF006940">
    <property type="entry name" value="PRK09422.1"/>
    <property type="match status" value="1"/>
</dbReference>
<keyword evidence="4 8" id="KW-0479">Metal-binding</keyword>
<dbReference type="GO" id="GO:0008270">
    <property type="term" value="F:zinc ion binding"/>
    <property type="evidence" value="ECO:0007669"/>
    <property type="project" value="InterPro"/>
</dbReference>
<dbReference type="CDD" id="cd08297">
    <property type="entry name" value="CAD3"/>
    <property type="match status" value="1"/>
</dbReference>
<dbReference type="InterPro" id="IPR020843">
    <property type="entry name" value="ER"/>
</dbReference>
<organism evidence="10 11">
    <name type="scientific">Kingella denitrificans ATCC 33394</name>
    <dbReference type="NCBI Taxonomy" id="888741"/>
    <lineage>
        <taxon>Bacteria</taxon>
        <taxon>Pseudomonadati</taxon>
        <taxon>Pseudomonadota</taxon>
        <taxon>Betaproteobacteria</taxon>
        <taxon>Neisseriales</taxon>
        <taxon>Neisseriaceae</taxon>
        <taxon>Kingella</taxon>
    </lineage>
</organism>
<accession>F0F176</accession>
<name>F0F176_9NEIS</name>
<keyword evidence="6 10" id="KW-0560">Oxidoreductase</keyword>
<dbReference type="Gene3D" id="3.90.180.10">
    <property type="entry name" value="Medium-chain alcohol dehydrogenases, catalytic domain"/>
    <property type="match status" value="1"/>
</dbReference>
<dbReference type="SUPFAM" id="SSF50129">
    <property type="entry name" value="GroES-like"/>
    <property type="match status" value="1"/>
</dbReference>
<keyword evidence="11" id="KW-1185">Reference proteome</keyword>
<evidence type="ECO:0000256" key="6">
    <source>
        <dbReference type="ARBA" id="ARBA00023002"/>
    </source>
</evidence>
<dbReference type="SUPFAM" id="SSF51735">
    <property type="entry name" value="NAD(P)-binding Rossmann-fold domains"/>
    <property type="match status" value="1"/>
</dbReference>
<keyword evidence="7" id="KW-0520">NAD</keyword>
<dbReference type="InterPro" id="IPR013154">
    <property type="entry name" value="ADH-like_N"/>
</dbReference>
<dbReference type="EMBL" id="AEWV01000039">
    <property type="protein sequence ID" value="EGC16664.1"/>
    <property type="molecule type" value="Genomic_DNA"/>
</dbReference>
<comment type="caution">
    <text evidence="10">The sequence shown here is derived from an EMBL/GenBank/DDBJ whole genome shotgun (WGS) entry which is preliminary data.</text>
</comment>
<evidence type="ECO:0000256" key="2">
    <source>
        <dbReference type="ARBA" id="ARBA00008072"/>
    </source>
</evidence>
<proteinExistence type="inferred from homology"/>
<gene>
    <name evidence="10" type="primary">adhP</name>
    <name evidence="10" type="ORF">HMPREF9098_1861</name>
</gene>
<evidence type="ECO:0000256" key="1">
    <source>
        <dbReference type="ARBA" id="ARBA00001947"/>
    </source>
</evidence>
<sequence length="355" mass="36817">MAKMKAAVVNPKVNGFVEVVEKDIRPLAYNEALVEVEYCGVCHTDLHVASGDYGVKEGVVLGHEGIGIVKQLGEGVTALKVGDRVSIAWMYKACGACEYCNTGRETLCRSVLNSGYTADGGMATHCIVNADYAVKVPAGLDPAQASSITCAGVTCYKAIKVSGVRPGQWIAIYGAGGLGNLGVQYAKKVFGAHVVAIDINDDKLAFAQETGADFVINAAKEDAAKIMQEKCGGVHAAVVTAVSKAAFNSAVDAVRAGGRVVAVGLPPESMDLSIPRIVLDGIEVVGSLVGTRKDLEEAFQFGAEGLVVPKVQLRTLDEAPAIFDEMRAGKITGRMVIDMHKGASGCCGACGGAGH</sequence>
<dbReference type="SMART" id="SM00829">
    <property type="entry name" value="PKS_ER"/>
    <property type="match status" value="1"/>
</dbReference>
<dbReference type="InterPro" id="IPR002328">
    <property type="entry name" value="ADH_Zn_CS"/>
</dbReference>
<evidence type="ECO:0000256" key="8">
    <source>
        <dbReference type="RuleBase" id="RU361277"/>
    </source>
</evidence>
<comment type="similarity">
    <text evidence="2 8">Belongs to the zinc-containing alcohol dehydrogenase family.</text>
</comment>
<evidence type="ECO:0000313" key="10">
    <source>
        <dbReference type="EMBL" id="EGC16664.1"/>
    </source>
</evidence>
<dbReference type="FunFam" id="3.40.50.720:FF:000039">
    <property type="entry name" value="Alcohol dehydrogenase AdhP"/>
    <property type="match status" value="1"/>
</dbReference>
<dbReference type="HOGENOM" id="CLU_026673_20_1_4"/>
<evidence type="ECO:0000256" key="3">
    <source>
        <dbReference type="ARBA" id="ARBA00013190"/>
    </source>
</evidence>
<protein>
    <recommendedName>
        <fullName evidence="3">alcohol dehydrogenase</fullName>
        <ecNumber evidence="3">1.1.1.1</ecNumber>
    </recommendedName>
</protein>
<evidence type="ECO:0000313" key="11">
    <source>
        <dbReference type="Proteomes" id="UP000004088"/>
    </source>
</evidence>
<feature type="domain" description="Enoyl reductase (ER)" evidence="9">
    <location>
        <begin position="15"/>
        <end position="337"/>
    </location>
</feature>
<dbReference type="STRING" id="888741.HMPREF9098_1861"/>
<dbReference type="AlphaFoldDB" id="F0F176"/>
<dbReference type="PROSITE" id="PS00059">
    <property type="entry name" value="ADH_ZINC"/>
    <property type="match status" value="1"/>
</dbReference>
<dbReference type="Pfam" id="PF00107">
    <property type="entry name" value="ADH_zinc_N"/>
    <property type="match status" value="1"/>
</dbReference>
<evidence type="ECO:0000256" key="5">
    <source>
        <dbReference type="ARBA" id="ARBA00022833"/>
    </source>
</evidence>
<dbReference type="InterPro" id="IPR036291">
    <property type="entry name" value="NAD(P)-bd_dom_sf"/>
</dbReference>
<evidence type="ECO:0000259" key="9">
    <source>
        <dbReference type="SMART" id="SM00829"/>
    </source>
</evidence>
<evidence type="ECO:0000256" key="7">
    <source>
        <dbReference type="ARBA" id="ARBA00023027"/>
    </source>
</evidence>